<comment type="caution">
    <text evidence="12">Lacks conserved residue(s) required for the propagation of feature annotation.</text>
</comment>
<keyword evidence="10" id="KW-0278">Fertilization</keyword>
<dbReference type="SMART" id="SM00241">
    <property type="entry name" value="ZP"/>
    <property type="match status" value="1"/>
</dbReference>
<keyword evidence="13" id="KW-0732">Signal</keyword>
<evidence type="ECO:0000313" key="15">
    <source>
        <dbReference type="Ensembl" id="ENSMMOP00000006358.1"/>
    </source>
</evidence>
<dbReference type="GO" id="GO:0035805">
    <property type="term" value="C:egg coat"/>
    <property type="evidence" value="ECO:0007669"/>
    <property type="project" value="UniProtKB-SubCell"/>
</dbReference>
<reference evidence="15" key="2">
    <citation type="submission" date="2025-09" db="UniProtKB">
        <authorList>
            <consortium name="Ensembl"/>
        </authorList>
    </citation>
    <scope>IDENTIFICATION</scope>
</reference>
<evidence type="ECO:0000256" key="3">
    <source>
        <dbReference type="ARBA" id="ARBA00022475"/>
    </source>
</evidence>
<dbReference type="GO" id="GO:0060468">
    <property type="term" value="P:prevention of polyspermy"/>
    <property type="evidence" value="ECO:0007669"/>
    <property type="project" value="TreeGrafter"/>
</dbReference>
<dbReference type="PANTHER" id="PTHR23343">
    <property type="entry name" value="ZONA PELLUCIDA SPERM-BINDING PROTEIN"/>
    <property type="match status" value="1"/>
</dbReference>
<evidence type="ECO:0000256" key="10">
    <source>
        <dbReference type="ARBA" id="ARBA00023279"/>
    </source>
</evidence>
<evidence type="ECO:0000256" key="12">
    <source>
        <dbReference type="PROSITE-ProRule" id="PRU00779"/>
    </source>
</evidence>
<dbReference type="InterPro" id="IPR044913">
    <property type="entry name" value="P_trefoil_dom_sf"/>
</dbReference>
<proteinExistence type="inferred from homology"/>
<dbReference type="CDD" id="cd00111">
    <property type="entry name" value="Trefoil"/>
    <property type="match status" value="1"/>
</dbReference>
<keyword evidence="16" id="KW-1185">Reference proteome</keyword>
<dbReference type="Gene3D" id="4.10.110.10">
    <property type="entry name" value="Spasmolytic Protein, domain 1"/>
    <property type="match status" value="1"/>
</dbReference>
<dbReference type="PROSITE" id="PS00025">
    <property type="entry name" value="P_TREFOIL_1"/>
    <property type="match status" value="1"/>
</dbReference>
<keyword evidence="4" id="KW-0272">Extracellular matrix</keyword>
<dbReference type="GO" id="GO:0032190">
    <property type="term" value="F:acrosin binding"/>
    <property type="evidence" value="ECO:0007669"/>
    <property type="project" value="TreeGrafter"/>
</dbReference>
<dbReference type="PANTHER" id="PTHR23343:SF117">
    <property type="entry name" value="ZONA PELLUCIDA SPERM-BINDING PROTEIN 4-LIKE ISOFORM X1"/>
    <property type="match status" value="1"/>
</dbReference>
<keyword evidence="4" id="KW-0964">Secreted</keyword>
<evidence type="ECO:0000256" key="2">
    <source>
        <dbReference type="ARBA" id="ARBA00010863"/>
    </source>
</evidence>
<comment type="similarity">
    <text evidence="2">Belongs to the ZP domain family. ZPB subfamily.</text>
</comment>
<evidence type="ECO:0000256" key="9">
    <source>
        <dbReference type="ARBA" id="ARBA00023157"/>
    </source>
</evidence>
<evidence type="ECO:0000256" key="8">
    <source>
        <dbReference type="ARBA" id="ARBA00023136"/>
    </source>
</evidence>
<evidence type="ECO:0000256" key="7">
    <source>
        <dbReference type="ARBA" id="ARBA00022989"/>
    </source>
</evidence>
<keyword evidence="7" id="KW-1133">Transmembrane helix</keyword>
<evidence type="ECO:0000256" key="13">
    <source>
        <dbReference type="SAM" id="SignalP"/>
    </source>
</evidence>
<dbReference type="InterPro" id="IPR001507">
    <property type="entry name" value="ZP_dom"/>
</dbReference>
<dbReference type="SUPFAM" id="SSF57492">
    <property type="entry name" value="Trefoil"/>
    <property type="match status" value="1"/>
</dbReference>
<dbReference type="InterPro" id="IPR000519">
    <property type="entry name" value="P_trefoil_dom"/>
</dbReference>
<evidence type="ECO:0000256" key="1">
    <source>
        <dbReference type="ARBA" id="ARBA00004251"/>
    </source>
</evidence>
<comment type="subcellular location">
    <subcellularLocation>
        <location evidence="1">Cell membrane</location>
        <topology evidence="1">Single-pass type I membrane protein</topology>
    </subcellularLocation>
    <subcellularLocation>
        <location evidence="11">Zona pellucida</location>
    </subcellularLocation>
</comment>
<dbReference type="GO" id="GO:0007339">
    <property type="term" value="P:binding of sperm to zona pellucida"/>
    <property type="evidence" value="ECO:0007669"/>
    <property type="project" value="TreeGrafter"/>
</dbReference>
<name>A0A3Q3VXJ4_MOLML</name>
<feature type="domain" description="P-type" evidence="14">
    <location>
        <begin position="121"/>
        <end position="161"/>
    </location>
</feature>
<evidence type="ECO:0000313" key="16">
    <source>
        <dbReference type="Proteomes" id="UP000261620"/>
    </source>
</evidence>
<sequence length="458" mass="50514">MIFHCAQLSLICLIFASTVQVKRTPEQLALPRVTCAARRMRAVFGPKVKSNIHVRGKTVLFGANCLSFQPNVVGNRLKTTKLRRYFKGVCTIGAVSSDATGAAVLVPESEGPYAFSPALPGKCDVETALRVACGPQSISSEECYKLGCCHDAYDFTCYYRLNGKICVSCSLDGHFVFSVRATDTELPINPSSLIVKDQPQCSPIVTTRDTAIFKIGVMDSNFYQVTMLIYADEDGFFSLQVQCEYEVSDLKHAADLRSLYTVTNPPPVVALGTMRVLMRIAKDASFTSFFPEDQLPLTLPLRKAAYVEVSIAQPSPDPMLSLRVRDCFAYPCTGYGACICFLTLDRCPNPLDNMRSSIPVDNQGKITSNSQVRRFDVKTFAFVDPHTGHPSVEEVRLSHPHTLNIIVCLCRPGCVNTELASSMFLLRERHFGVTLHTGSTTTVLNRPELQCLSCLKTQ</sequence>
<evidence type="ECO:0000256" key="4">
    <source>
        <dbReference type="ARBA" id="ARBA00022530"/>
    </source>
</evidence>
<evidence type="ECO:0000256" key="6">
    <source>
        <dbReference type="ARBA" id="ARBA00022692"/>
    </source>
</evidence>
<evidence type="ECO:0000256" key="5">
    <source>
        <dbReference type="ARBA" id="ARBA00022685"/>
    </source>
</evidence>
<dbReference type="InterPro" id="IPR042235">
    <property type="entry name" value="ZP-C_dom"/>
</dbReference>
<keyword evidence="8" id="KW-0472">Membrane</keyword>
<keyword evidence="5" id="KW-0165">Cleavage on pair of basic residues</keyword>
<dbReference type="GO" id="GO:0035804">
    <property type="term" value="F:structural constituent of egg coat"/>
    <property type="evidence" value="ECO:0007669"/>
    <property type="project" value="TreeGrafter"/>
</dbReference>
<dbReference type="SMART" id="SM00018">
    <property type="entry name" value="PD"/>
    <property type="match status" value="1"/>
</dbReference>
<protein>
    <recommendedName>
        <fullName evidence="14">P-type domain-containing protein</fullName>
    </recommendedName>
</protein>
<dbReference type="InterPro" id="IPR051148">
    <property type="entry name" value="Zona_Pellucida_Domain_gp"/>
</dbReference>
<reference evidence="15" key="1">
    <citation type="submission" date="2025-08" db="UniProtKB">
        <authorList>
            <consortium name="Ensembl"/>
        </authorList>
    </citation>
    <scope>IDENTIFICATION</scope>
</reference>
<feature type="disulfide bond" evidence="12">
    <location>
        <begin position="133"/>
        <end position="148"/>
    </location>
</feature>
<dbReference type="GO" id="GO:0005886">
    <property type="term" value="C:plasma membrane"/>
    <property type="evidence" value="ECO:0007669"/>
    <property type="project" value="UniProtKB-SubCell"/>
</dbReference>
<evidence type="ECO:0000259" key="14">
    <source>
        <dbReference type="PROSITE" id="PS51448"/>
    </source>
</evidence>
<dbReference type="InterPro" id="IPR055355">
    <property type="entry name" value="ZP-C"/>
</dbReference>
<keyword evidence="3" id="KW-1003">Cell membrane</keyword>
<keyword evidence="9 12" id="KW-1015">Disulfide bond</keyword>
<organism evidence="15 16">
    <name type="scientific">Mola mola</name>
    <name type="common">Ocean sunfish</name>
    <name type="synonym">Tetraodon mola</name>
    <dbReference type="NCBI Taxonomy" id="94237"/>
    <lineage>
        <taxon>Eukaryota</taxon>
        <taxon>Metazoa</taxon>
        <taxon>Chordata</taxon>
        <taxon>Craniata</taxon>
        <taxon>Vertebrata</taxon>
        <taxon>Euteleostomi</taxon>
        <taxon>Actinopterygii</taxon>
        <taxon>Neopterygii</taxon>
        <taxon>Teleostei</taxon>
        <taxon>Neoteleostei</taxon>
        <taxon>Acanthomorphata</taxon>
        <taxon>Eupercaria</taxon>
        <taxon>Tetraodontiformes</taxon>
        <taxon>Molidae</taxon>
        <taxon>Mola</taxon>
    </lineage>
</organism>
<evidence type="ECO:0000256" key="11">
    <source>
        <dbReference type="ARBA" id="ARBA00024183"/>
    </source>
</evidence>
<dbReference type="PROSITE" id="PS51448">
    <property type="entry name" value="P_TREFOIL_2"/>
    <property type="match status" value="1"/>
</dbReference>
<feature type="chain" id="PRO_5018583654" description="P-type domain-containing protein" evidence="13">
    <location>
        <begin position="22"/>
        <end position="458"/>
    </location>
</feature>
<dbReference type="Gene3D" id="2.60.40.4100">
    <property type="entry name" value="Zona pellucida, ZP-C domain"/>
    <property type="match status" value="1"/>
</dbReference>
<keyword evidence="6" id="KW-0812">Transmembrane</keyword>
<dbReference type="Ensembl" id="ENSMMOT00000006472.1">
    <property type="protein sequence ID" value="ENSMMOP00000006358.1"/>
    <property type="gene ID" value="ENSMMOG00000004972.1"/>
</dbReference>
<dbReference type="AlphaFoldDB" id="A0A3Q3VXJ4"/>
<feature type="disulfide bond" evidence="12">
    <location>
        <begin position="123"/>
        <end position="149"/>
    </location>
</feature>
<dbReference type="InterPro" id="IPR017957">
    <property type="entry name" value="P_trefoil_CS"/>
</dbReference>
<dbReference type="Pfam" id="PF00100">
    <property type="entry name" value="Zona_pellucida"/>
    <property type="match status" value="1"/>
</dbReference>
<dbReference type="Pfam" id="PF00088">
    <property type="entry name" value="Trefoil"/>
    <property type="match status" value="1"/>
</dbReference>
<accession>A0A3Q3VXJ4</accession>
<dbReference type="Proteomes" id="UP000261620">
    <property type="component" value="Unplaced"/>
</dbReference>
<feature type="signal peptide" evidence="13">
    <location>
        <begin position="1"/>
        <end position="21"/>
    </location>
</feature>